<sequence length="156" mass="17675">MNMNFLLNRLMRYVARRGLRDLKKLIPSESTRLEQPHAPVHLDEAHLQLHLFGANFPSRSEADAFCTPPPGTDLPSRLTQELDGAFIDENEVEVVHGDILARLLEFMPSDEADDIMLRLAGDDTLIMITENAFHDLPYTVDDTEHLTYLGHVIVDV</sequence>
<dbReference type="Proteomes" id="UP000199550">
    <property type="component" value="Unassembled WGS sequence"/>
</dbReference>
<dbReference type="EMBL" id="FOTF01000004">
    <property type="protein sequence ID" value="SFK92686.1"/>
    <property type="molecule type" value="Genomic_DNA"/>
</dbReference>
<dbReference type="RefSeq" id="WP_090186364.1">
    <property type="nucleotide sequence ID" value="NZ_CP072991.1"/>
</dbReference>
<gene>
    <name evidence="1" type="ORF">SAMN04488004_104142</name>
</gene>
<reference evidence="1 2" key="1">
    <citation type="submission" date="2016-10" db="EMBL/GenBank/DDBJ databases">
        <authorList>
            <person name="de Groot N.N."/>
        </authorList>
    </citation>
    <scope>NUCLEOTIDE SEQUENCE [LARGE SCALE GENOMIC DNA]</scope>
    <source>
        <strain evidence="1 2">DSM 16199</strain>
    </source>
</reference>
<name>A0A1I4DKX5_9RHOB</name>
<keyword evidence="2" id="KW-1185">Reference proteome</keyword>
<protein>
    <submittedName>
        <fullName evidence="1">Uncharacterized protein</fullName>
    </submittedName>
</protein>
<accession>A0A1I4DKX5</accession>
<dbReference type="GeneID" id="97892487"/>
<proteinExistence type="predicted"/>
<dbReference type="AlphaFoldDB" id="A0A1I4DKX5"/>
<evidence type="ECO:0000313" key="2">
    <source>
        <dbReference type="Proteomes" id="UP000199550"/>
    </source>
</evidence>
<dbReference type="OrthoDB" id="7862941at2"/>
<evidence type="ECO:0000313" key="1">
    <source>
        <dbReference type="EMBL" id="SFK92686.1"/>
    </source>
</evidence>
<organism evidence="1 2">
    <name type="scientific">Loktanella salsilacus</name>
    <dbReference type="NCBI Taxonomy" id="195913"/>
    <lineage>
        <taxon>Bacteria</taxon>
        <taxon>Pseudomonadati</taxon>
        <taxon>Pseudomonadota</taxon>
        <taxon>Alphaproteobacteria</taxon>
        <taxon>Rhodobacterales</taxon>
        <taxon>Roseobacteraceae</taxon>
        <taxon>Loktanella</taxon>
    </lineage>
</organism>